<protein>
    <submittedName>
        <fullName evidence="11">ABC transporter component</fullName>
    </submittedName>
</protein>
<dbReference type="Pfam" id="PF06472">
    <property type="entry name" value="ABC_membrane_2"/>
    <property type="match status" value="1"/>
</dbReference>
<dbReference type="InterPro" id="IPR003593">
    <property type="entry name" value="AAA+_ATPase"/>
</dbReference>
<dbReference type="GO" id="GO:0005886">
    <property type="term" value="C:plasma membrane"/>
    <property type="evidence" value="ECO:0007669"/>
    <property type="project" value="UniProtKB-SubCell"/>
</dbReference>
<dbReference type="GO" id="GO:0140359">
    <property type="term" value="F:ABC-type transporter activity"/>
    <property type="evidence" value="ECO:0007669"/>
    <property type="project" value="InterPro"/>
</dbReference>
<dbReference type="STRING" id="269796.Rru_A3300"/>
<accession>Q2RP50</accession>
<dbReference type="Gene3D" id="1.20.1560.10">
    <property type="entry name" value="ABC transporter type 1, transmembrane domain"/>
    <property type="match status" value="1"/>
</dbReference>
<evidence type="ECO:0000256" key="1">
    <source>
        <dbReference type="ARBA" id="ARBA00004651"/>
    </source>
</evidence>
<dbReference type="PATRIC" id="fig|269796.9.peg.3418"/>
<proteinExistence type="predicted"/>
<dbReference type="GO" id="GO:0005524">
    <property type="term" value="F:ATP binding"/>
    <property type="evidence" value="ECO:0007669"/>
    <property type="project" value="UniProtKB-KW"/>
</dbReference>
<keyword evidence="3" id="KW-0812">Transmembrane</keyword>
<evidence type="ECO:0000256" key="4">
    <source>
        <dbReference type="ARBA" id="ARBA00022741"/>
    </source>
</evidence>
<dbReference type="PROSITE" id="PS50929">
    <property type="entry name" value="ABC_TM1F"/>
    <property type="match status" value="1"/>
</dbReference>
<dbReference type="InterPro" id="IPR036640">
    <property type="entry name" value="ABC1_TM_sf"/>
</dbReference>
<keyword evidence="7" id="KW-0472">Membrane</keyword>
<dbReference type="InterPro" id="IPR025662">
    <property type="entry name" value="Sigma_54_int_dom_ATP-bd_1"/>
</dbReference>
<dbReference type="PANTHER" id="PTHR11384:SF59">
    <property type="entry name" value="LYSOSOMAL COBALAMIN TRANSPORTER ABCD4"/>
    <property type="match status" value="1"/>
</dbReference>
<evidence type="ECO:0000259" key="9">
    <source>
        <dbReference type="PROSITE" id="PS50893"/>
    </source>
</evidence>
<evidence type="ECO:0000313" key="12">
    <source>
        <dbReference type="Proteomes" id="UP000001929"/>
    </source>
</evidence>
<dbReference type="PANTHER" id="PTHR11384">
    <property type="entry name" value="ATP-BINDING CASSETTE, SUB-FAMILY D MEMBER"/>
    <property type="match status" value="1"/>
</dbReference>
<dbReference type="PROSITE" id="PS50893">
    <property type="entry name" value="ABC_TRANSPORTER_2"/>
    <property type="match status" value="1"/>
</dbReference>
<dbReference type="InterPro" id="IPR011527">
    <property type="entry name" value="ABC1_TM_dom"/>
</dbReference>
<feature type="domain" description="ABC transmembrane type-1" evidence="10">
    <location>
        <begin position="54"/>
        <end position="346"/>
    </location>
</feature>
<dbReference type="InterPro" id="IPR027417">
    <property type="entry name" value="P-loop_NTPase"/>
</dbReference>
<evidence type="ECO:0000259" key="10">
    <source>
        <dbReference type="PROSITE" id="PS50929"/>
    </source>
</evidence>
<evidence type="ECO:0000256" key="7">
    <source>
        <dbReference type="ARBA" id="ARBA00023136"/>
    </source>
</evidence>
<dbReference type="PhylomeDB" id="Q2RP50"/>
<dbReference type="AlphaFoldDB" id="Q2RP50"/>
<keyword evidence="4" id="KW-0547">Nucleotide-binding</keyword>
<dbReference type="Pfam" id="PF00005">
    <property type="entry name" value="ABC_tran"/>
    <property type="match status" value="1"/>
</dbReference>
<evidence type="ECO:0000256" key="2">
    <source>
        <dbReference type="ARBA" id="ARBA00022448"/>
    </source>
</evidence>
<sequence>MAIPDPSPRPSPEPVKADTDALWPQVRSMARAFWKSPARNRLIFLGGGLATVIALTAFGQMWLNAWNQPFYDSLARKDMDGFIHQLWVFAGIAFLLLTLNVSQTWLNQSTKVKLREGLVRDLLDDWLQGRRAFRLAFNSEIGVNPDQRIHEDARHLSELTTDLGIGLLQASLLLATFIGVLWGLSRGIVLHIDGQVLAIPGYMVWCALLYAGIASLLSWKVGSPLVRLNALRYAREADLRFNLVRVSEHMEGIALHGGEADERDRLSSDLDRVLGIMRRIVGAVTGLTWITAGYGWFTLVAPILVAAPGYFHGNLSFGELMMAVGAFIQVQQALRWFIDNVSAIADWRATLLRVSSFREGLQAMDRLGEGRGRIDFAPSTDRQVILSGLEVASPAGAISLSQPEVVIEPGQHLLIIGDSGTGKTVFFRAIAGLWPWGKGRIGLPPDDDLQDREGDGVMFLPRHPYIPPGTLRAAISYPQAADDFDDWALVEALGSMGLAHLAARLNRSARWDKELTDDERRCLAFARVALRKPKVVIMDEAFDVLDDASLGRAMAIFREKLRKTIVITIGRPEVRDHFFDQVLRLSLDPAGPRFLPDDHATGDADRDAPTAGDDEEGLSVRAVPKESSL</sequence>
<evidence type="ECO:0000256" key="3">
    <source>
        <dbReference type="ARBA" id="ARBA00022692"/>
    </source>
</evidence>
<dbReference type="SUPFAM" id="SSF90123">
    <property type="entry name" value="ABC transporter transmembrane region"/>
    <property type="match status" value="1"/>
</dbReference>
<keyword evidence="5" id="KW-0067">ATP-binding</keyword>
<evidence type="ECO:0000256" key="8">
    <source>
        <dbReference type="SAM" id="MobiDB-lite"/>
    </source>
</evidence>
<dbReference type="KEGG" id="rru:Rru_A3300"/>
<dbReference type="SUPFAM" id="SSF52540">
    <property type="entry name" value="P-loop containing nucleoside triphosphate hydrolases"/>
    <property type="match status" value="1"/>
</dbReference>
<dbReference type="EnsemblBacteria" id="ABC24095">
    <property type="protein sequence ID" value="ABC24095"/>
    <property type="gene ID" value="Rru_A3300"/>
</dbReference>
<keyword evidence="12" id="KW-1185">Reference proteome</keyword>
<evidence type="ECO:0000256" key="6">
    <source>
        <dbReference type="ARBA" id="ARBA00022989"/>
    </source>
</evidence>
<dbReference type="InterPro" id="IPR050835">
    <property type="entry name" value="ABC_transporter_sub-D"/>
</dbReference>
<dbReference type="HOGENOM" id="CLU_007587_6_1_5"/>
<dbReference type="GO" id="GO:0016887">
    <property type="term" value="F:ATP hydrolysis activity"/>
    <property type="evidence" value="ECO:0007669"/>
    <property type="project" value="InterPro"/>
</dbReference>
<dbReference type="PROSITE" id="PS00675">
    <property type="entry name" value="SIGMA54_INTERACT_1"/>
    <property type="match status" value="1"/>
</dbReference>
<comment type="subcellular location">
    <subcellularLocation>
        <location evidence="1">Cell membrane</location>
        <topology evidence="1">Multi-pass membrane protein</topology>
    </subcellularLocation>
</comment>
<keyword evidence="6" id="KW-1133">Transmembrane helix</keyword>
<dbReference type="eggNOG" id="COG4178">
    <property type="taxonomic scope" value="Bacteria"/>
</dbReference>
<feature type="domain" description="ABC transporter" evidence="9">
    <location>
        <begin position="384"/>
        <end position="612"/>
    </location>
</feature>
<feature type="compositionally biased region" description="Basic and acidic residues" evidence="8">
    <location>
        <begin position="595"/>
        <end position="608"/>
    </location>
</feature>
<organism evidence="11 12">
    <name type="scientific">Rhodospirillum rubrum (strain ATCC 11170 / ATH 1.1.1 / DSM 467 / LMG 4362 / NCIMB 8255 / S1)</name>
    <dbReference type="NCBI Taxonomy" id="269796"/>
    <lineage>
        <taxon>Bacteria</taxon>
        <taxon>Pseudomonadati</taxon>
        <taxon>Pseudomonadota</taxon>
        <taxon>Alphaproteobacteria</taxon>
        <taxon>Rhodospirillales</taxon>
        <taxon>Rhodospirillaceae</taxon>
        <taxon>Rhodospirillum</taxon>
    </lineage>
</organism>
<dbReference type="Proteomes" id="UP000001929">
    <property type="component" value="Chromosome"/>
</dbReference>
<evidence type="ECO:0000313" key="11">
    <source>
        <dbReference type="EMBL" id="ABC24095.1"/>
    </source>
</evidence>
<dbReference type="SMART" id="SM00382">
    <property type="entry name" value="AAA"/>
    <property type="match status" value="1"/>
</dbReference>
<evidence type="ECO:0000256" key="5">
    <source>
        <dbReference type="ARBA" id="ARBA00022840"/>
    </source>
</evidence>
<dbReference type="CDD" id="cd03223">
    <property type="entry name" value="ABCD_peroxisomal_ALDP"/>
    <property type="match status" value="1"/>
</dbReference>
<dbReference type="Gene3D" id="3.40.50.300">
    <property type="entry name" value="P-loop containing nucleotide triphosphate hydrolases"/>
    <property type="match status" value="1"/>
</dbReference>
<reference evidence="11 12" key="1">
    <citation type="journal article" date="2011" name="Stand. Genomic Sci.">
        <title>Complete genome sequence of Rhodospirillum rubrum type strain (S1).</title>
        <authorList>
            <person name="Munk A.C."/>
            <person name="Copeland A."/>
            <person name="Lucas S."/>
            <person name="Lapidus A."/>
            <person name="Del Rio T.G."/>
            <person name="Barry K."/>
            <person name="Detter J.C."/>
            <person name="Hammon N."/>
            <person name="Israni S."/>
            <person name="Pitluck S."/>
            <person name="Brettin T."/>
            <person name="Bruce D."/>
            <person name="Han C."/>
            <person name="Tapia R."/>
            <person name="Gilna P."/>
            <person name="Schmutz J."/>
            <person name="Larimer F."/>
            <person name="Land M."/>
            <person name="Kyrpides N.C."/>
            <person name="Mavromatis K."/>
            <person name="Richardson P."/>
            <person name="Rohde M."/>
            <person name="Goker M."/>
            <person name="Klenk H.P."/>
            <person name="Zhang Y."/>
            <person name="Roberts G.P."/>
            <person name="Reslewic S."/>
            <person name="Schwartz D.C."/>
        </authorList>
    </citation>
    <scope>NUCLEOTIDE SEQUENCE [LARGE SCALE GENOMIC DNA]</scope>
    <source>
        <strain evidence="12">ATCC 11170 / ATH 1.1.1 / DSM 467 / LMG 4362 / NCIMB 8255 / S1</strain>
    </source>
</reference>
<keyword evidence="2" id="KW-0813">Transport</keyword>
<dbReference type="InterPro" id="IPR003439">
    <property type="entry name" value="ABC_transporter-like_ATP-bd"/>
</dbReference>
<name>Q2RP50_RHORT</name>
<feature type="region of interest" description="Disordered" evidence="8">
    <location>
        <begin position="593"/>
        <end position="629"/>
    </location>
</feature>
<gene>
    <name evidence="11" type="ordered locus">Rru_A3300</name>
</gene>
<dbReference type="EMBL" id="CP000230">
    <property type="protein sequence ID" value="ABC24095.1"/>
    <property type="molecule type" value="Genomic_DNA"/>
</dbReference>